<feature type="compositionally biased region" description="Acidic residues" evidence="1">
    <location>
        <begin position="161"/>
        <end position="183"/>
    </location>
</feature>
<dbReference type="EMBL" id="GG666471">
    <property type="protein sequence ID" value="EEN67613.1"/>
    <property type="molecule type" value="Genomic_DNA"/>
</dbReference>
<feature type="region of interest" description="Disordered" evidence="1">
    <location>
        <begin position="139"/>
        <end position="190"/>
    </location>
</feature>
<reference evidence="2" key="1">
    <citation type="journal article" date="2008" name="Nature">
        <title>The amphioxus genome and the evolution of the chordate karyotype.</title>
        <authorList>
            <consortium name="US DOE Joint Genome Institute (JGI-PGF)"/>
            <person name="Putnam N.H."/>
            <person name="Butts T."/>
            <person name="Ferrier D.E.K."/>
            <person name="Furlong R.F."/>
            <person name="Hellsten U."/>
            <person name="Kawashima T."/>
            <person name="Robinson-Rechavi M."/>
            <person name="Shoguchi E."/>
            <person name="Terry A."/>
            <person name="Yu J.-K."/>
            <person name="Benito-Gutierrez E.L."/>
            <person name="Dubchak I."/>
            <person name="Garcia-Fernandez J."/>
            <person name="Gibson-Brown J.J."/>
            <person name="Grigoriev I.V."/>
            <person name="Horton A.C."/>
            <person name="de Jong P.J."/>
            <person name="Jurka J."/>
            <person name="Kapitonov V.V."/>
            <person name="Kohara Y."/>
            <person name="Kuroki Y."/>
            <person name="Lindquist E."/>
            <person name="Lucas S."/>
            <person name="Osoegawa K."/>
            <person name="Pennacchio L.A."/>
            <person name="Salamov A.A."/>
            <person name="Satou Y."/>
            <person name="Sauka-Spengler T."/>
            <person name="Schmutz J."/>
            <person name="Shin-I T."/>
            <person name="Toyoda A."/>
            <person name="Bronner-Fraser M."/>
            <person name="Fujiyama A."/>
            <person name="Holland L.Z."/>
            <person name="Holland P.W.H."/>
            <person name="Satoh N."/>
            <person name="Rokhsar D.S."/>
        </authorList>
    </citation>
    <scope>NUCLEOTIDE SEQUENCE [LARGE SCALE GENOMIC DNA]</scope>
    <source>
        <strain evidence="2">S238N-H82</strain>
        <tissue evidence="2">Testes</tissue>
    </source>
</reference>
<accession>C3XW79</accession>
<evidence type="ECO:0000313" key="2">
    <source>
        <dbReference type="EMBL" id="EEN67613.1"/>
    </source>
</evidence>
<name>C3XW79_BRAFL</name>
<gene>
    <name evidence="2" type="ORF">BRAFLDRAFT_63749</name>
</gene>
<dbReference type="InParanoid" id="C3XW79"/>
<organism>
    <name type="scientific">Branchiostoma floridae</name>
    <name type="common">Florida lancelet</name>
    <name type="synonym">Amphioxus</name>
    <dbReference type="NCBI Taxonomy" id="7739"/>
    <lineage>
        <taxon>Eukaryota</taxon>
        <taxon>Metazoa</taxon>
        <taxon>Chordata</taxon>
        <taxon>Cephalochordata</taxon>
        <taxon>Leptocardii</taxon>
        <taxon>Amphioxiformes</taxon>
        <taxon>Branchiostomatidae</taxon>
        <taxon>Branchiostoma</taxon>
    </lineage>
</organism>
<sequence>MEYFVTDSGPLNHGLPVQSDDVAAKQPANKAVKTSMLDEEIRARILAAKQRARTSQSSRSRAGQKVFRPQGWLRPSYKNKPLNLERRGYEVCRRDVIPVEDTAILQDCRYLRIYRMRRTIGMGLEEVLHDGHTNVERRLRDREDQARREREWTPAARGFYSDDDDESETLDEDEELSDHEEMSDTSSLVS</sequence>
<protein>
    <submittedName>
        <fullName evidence="2">Uncharacterized protein</fullName>
    </submittedName>
</protein>
<feature type="compositionally biased region" description="Basic and acidic residues" evidence="1">
    <location>
        <begin position="139"/>
        <end position="152"/>
    </location>
</feature>
<proteinExistence type="predicted"/>
<dbReference type="AlphaFoldDB" id="C3XW79"/>
<evidence type="ECO:0000256" key="1">
    <source>
        <dbReference type="SAM" id="MobiDB-lite"/>
    </source>
</evidence>